<evidence type="ECO:0000259" key="5">
    <source>
        <dbReference type="SMART" id="SM00849"/>
    </source>
</evidence>
<keyword evidence="2" id="KW-0479">Metal-binding</keyword>
<dbReference type="PANTHER" id="PTHR46233:SF3">
    <property type="entry name" value="HYDROXYACYLGLUTATHIONE HYDROLASE GLOC"/>
    <property type="match status" value="1"/>
</dbReference>
<evidence type="ECO:0000313" key="6">
    <source>
        <dbReference type="EMBL" id="RDU67767.1"/>
    </source>
</evidence>
<dbReference type="PANTHER" id="PTHR46233">
    <property type="entry name" value="HYDROXYACYLGLUTATHIONE HYDROLASE GLOC"/>
    <property type="match status" value="1"/>
</dbReference>
<dbReference type="Pfam" id="PF00753">
    <property type="entry name" value="Lactamase_B"/>
    <property type="match status" value="1"/>
</dbReference>
<comment type="caution">
    <text evidence="6">The sequence shown here is derived from an EMBL/GenBank/DDBJ whole genome shotgun (WGS) entry which is preliminary data.</text>
</comment>
<dbReference type="CDD" id="cd06262">
    <property type="entry name" value="metallo-hydrolase-like_MBL-fold"/>
    <property type="match status" value="1"/>
</dbReference>
<organism evidence="6 7">
    <name type="scientific">Helicobacter equorum</name>
    <dbReference type="NCBI Taxonomy" id="361872"/>
    <lineage>
        <taxon>Bacteria</taxon>
        <taxon>Pseudomonadati</taxon>
        <taxon>Campylobacterota</taxon>
        <taxon>Epsilonproteobacteria</taxon>
        <taxon>Campylobacterales</taxon>
        <taxon>Helicobacteraceae</taxon>
        <taxon>Helicobacter</taxon>
    </lineage>
</organism>
<protein>
    <submittedName>
        <fullName evidence="6">MBL fold metallo-hydrolase</fullName>
    </submittedName>
</protein>
<sequence length="203" mass="23036">MQILQQSFGAYQTHCYIVDIPQGQLIIDPGENASEWVIAHCPKPLVILNTHGHFDHIWDNASLQRHFEGIPLICHTLDAFLLQSDVFDLGLTPSNPTFLIEAYKSKQTLSLEGIEIHFHHFPGHTPGCCMIEIQGHIFSGDFIFYRSIGRSDFAYSNPDDMRESLLRFESMQELATMPVYPGHGEGTMACDEQANVKFWISRV</sequence>
<dbReference type="SMART" id="SM00849">
    <property type="entry name" value="Lactamase_B"/>
    <property type="match status" value="1"/>
</dbReference>
<proteinExistence type="predicted"/>
<evidence type="ECO:0000313" key="7">
    <source>
        <dbReference type="Proteomes" id="UP000256514"/>
    </source>
</evidence>
<evidence type="ECO:0000256" key="3">
    <source>
        <dbReference type="ARBA" id="ARBA00022801"/>
    </source>
</evidence>
<evidence type="ECO:0000256" key="4">
    <source>
        <dbReference type="ARBA" id="ARBA00022833"/>
    </source>
</evidence>
<dbReference type="SUPFAM" id="SSF56281">
    <property type="entry name" value="Metallo-hydrolase/oxidoreductase"/>
    <property type="match status" value="1"/>
</dbReference>
<dbReference type="Gene3D" id="3.60.15.10">
    <property type="entry name" value="Ribonuclease Z/Hydroxyacylglutathione hydrolase-like"/>
    <property type="match status" value="1"/>
</dbReference>
<keyword evidence="4" id="KW-0862">Zinc</keyword>
<feature type="domain" description="Metallo-beta-lactamase" evidence="5">
    <location>
        <begin position="12"/>
        <end position="183"/>
    </location>
</feature>
<dbReference type="InterPro" id="IPR051453">
    <property type="entry name" value="MBL_Glyoxalase_II"/>
</dbReference>
<comment type="cofactor">
    <cofactor evidence="1">
        <name>Zn(2+)</name>
        <dbReference type="ChEBI" id="CHEBI:29105"/>
    </cofactor>
</comment>
<dbReference type="GO" id="GO:0046872">
    <property type="term" value="F:metal ion binding"/>
    <property type="evidence" value="ECO:0007669"/>
    <property type="project" value="UniProtKB-KW"/>
</dbReference>
<dbReference type="RefSeq" id="WP_115570593.1">
    <property type="nucleotide sequence ID" value="NZ_NXLT01000002.1"/>
</dbReference>
<dbReference type="Proteomes" id="UP000256514">
    <property type="component" value="Unassembled WGS sequence"/>
</dbReference>
<reference evidence="6 7" key="1">
    <citation type="submission" date="2018-04" db="EMBL/GenBank/DDBJ databases">
        <title>Novel Campyloabacter and Helicobacter Species and Strains.</title>
        <authorList>
            <person name="Mannion A.J."/>
            <person name="Shen Z."/>
            <person name="Fox J.G."/>
        </authorList>
    </citation>
    <scope>NUCLEOTIDE SEQUENCE [LARGE SCALE GENOMIC DNA]</scope>
    <source>
        <strain evidence="6 7">MIT 12-6600</strain>
    </source>
</reference>
<keyword evidence="7" id="KW-1185">Reference proteome</keyword>
<evidence type="ECO:0000256" key="1">
    <source>
        <dbReference type="ARBA" id="ARBA00001947"/>
    </source>
</evidence>
<dbReference type="EMBL" id="NXLT01000002">
    <property type="protein sequence ID" value="RDU67767.1"/>
    <property type="molecule type" value="Genomic_DNA"/>
</dbReference>
<dbReference type="GO" id="GO:0016787">
    <property type="term" value="F:hydrolase activity"/>
    <property type="evidence" value="ECO:0007669"/>
    <property type="project" value="UniProtKB-KW"/>
</dbReference>
<name>A0A3D8IR42_9HELI</name>
<dbReference type="OrthoDB" id="9802991at2"/>
<dbReference type="InterPro" id="IPR036866">
    <property type="entry name" value="RibonucZ/Hydroxyglut_hydro"/>
</dbReference>
<keyword evidence="3 6" id="KW-0378">Hydrolase</keyword>
<evidence type="ECO:0000256" key="2">
    <source>
        <dbReference type="ARBA" id="ARBA00022723"/>
    </source>
</evidence>
<dbReference type="InterPro" id="IPR001279">
    <property type="entry name" value="Metallo-B-lactamas"/>
</dbReference>
<gene>
    <name evidence="6" type="ORF">CQA54_02230</name>
</gene>
<accession>A0A3D8IR42</accession>
<dbReference type="AlphaFoldDB" id="A0A3D8IR42"/>